<sequence length="492" mass="50271">MTAPTGLGATPPTTVLCAVRGAAEADVVSLLASPAAGLHVTRRCADLAELLAAAAAGLGTVAVVSADLAGLDRPVVAALHGEGVRVVAVLAQGDPDGAARTGAIGVDAAVPADALDSTLVATVRTTAAQGPRPGPAQALSHGSGRPSGEDRWADAGTVTTATPARSSHEPQPPGRPRPRTGAVVAVWGPAGAPGRTTVALTLAAELACRVPDRRGRARRASSDRTPARDDVTLLVDADTYAASVAQVAGLLDESSGLAAACRAAGRGALDLEDLARLAPEMSEGLRVLTGITRAARWPEINDSALDVVWEKARELADRTVVDCGFSLERDELLSYDTRAPQRNAATLSALRAADVVVVVGGADPVGVQRLVRALDDLRECELAPFTETVVVVNRLRAASVGPRPGSAVREALLRYANVTDVRLVPDDPAACDAARLAGRTLTEHAPTSAARRALVELADHVRALTASSPQQSAVPGTRDGTGWAQAPSTVAH</sequence>
<evidence type="ECO:0000313" key="3">
    <source>
        <dbReference type="Proteomes" id="UP000602087"/>
    </source>
</evidence>
<dbReference type="RefSeq" id="WP_198734607.1">
    <property type="nucleotide sequence ID" value="NZ_JAEINH010000014.1"/>
</dbReference>
<dbReference type="Proteomes" id="UP000602087">
    <property type="component" value="Unassembled WGS sequence"/>
</dbReference>
<dbReference type="AlphaFoldDB" id="A0A934MEV4"/>
<proteinExistence type="predicted"/>
<dbReference type="EMBL" id="JAEINH010000014">
    <property type="protein sequence ID" value="MBI9116039.1"/>
    <property type="molecule type" value="Genomic_DNA"/>
</dbReference>
<dbReference type="Gene3D" id="3.40.50.300">
    <property type="entry name" value="P-loop containing nucleotide triphosphate hydrolases"/>
    <property type="match status" value="1"/>
</dbReference>
<feature type="compositionally biased region" description="Low complexity" evidence="1">
    <location>
        <begin position="127"/>
        <end position="138"/>
    </location>
</feature>
<evidence type="ECO:0000313" key="2">
    <source>
        <dbReference type="EMBL" id="MBI9116039.1"/>
    </source>
</evidence>
<organism evidence="2 3">
    <name type="scientific">Sanguibacter suaedae</name>
    <dbReference type="NCBI Taxonomy" id="2795737"/>
    <lineage>
        <taxon>Bacteria</taxon>
        <taxon>Bacillati</taxon>
        <taxon>Actinomycetota</taxon>
        <taxon>Actinomycetes</taxon>
        <taxon>Micrococcales</taxon>
        <taxon>Sanguibacteraceae</taxon>
        <taxon>Sanguibacter</taxon>
    </lineage>
</organism>
<gene>
    <name evidence="2" type="ORF">JAV76_13550</name>
</gene>
<name>A0A934MEV4_9MICO</name>
<reference evidence="2" key="1">
    <citation type="submission" date="2020-12" db="EMBL/GenBank/DDBJ databases">
        <title>Sanguibacter suaedae sp. nov., isolated from Suaeda aralocaspica.</title>
        <authorList>
            <person name="Ma Q."/>
        </authorList>
    </citation>
    <scope>NUCLEOTIDE SEQUENCE</scope>
    <source>
        <strain evidence="2">YZGR15</strain>
    </source>
</reference>
<evidence type="ECO:0000256" key="1">
    <source>
        <dbReference type="SAM" id="MobiDB-lite"/>
    </source>
</evidence>
<evidence type="ECO:0008006" key="4">
    <source>
        <dbReference type="Google" id="ProtNLM"/>
    </source>
</evidence>
<feature type="region of interest" description="Disordered" evidence="1">
    <location>
        <begin position="466"/>
        <end position="492"/>
    </location>
</feature>
<accession>A0A934MEV4</accession>
<comment type="caution">
    <text evidence="2">The sequence shown here is derived from an EMBL/GenBank/DDBJ whole genome shotgun (WGS) entry which is preliminary data.</text>
</comment>
<feature type="region of interest" description="Disordered" evidence="1">
    <location>
        <begin position="126"/>
        <end position="180"/>
    </location>
</feature>
<keyword evidence="3" id="KW-1185">Reference proteome</keyword>
<protein>
    <recommendedName>
        <fullName evidence="4">MinD-like ATPase involved in chromosome partitioning or flagellar assembly</fullName>
    </recommendedName>
</protein>
<dbReference type="SUPFAM" id="SSF52540">
    <property type="entry name" value="P-loop containing nucleoside triphosphate hydrolases"/>
    <property type="match status" value="1"/>
</dbReference>
<dbReference type="InterPro" id="IPR027417">
    <property type="entry name" value="P-loop_NTPase"/>
</dbReference>